<keyword evidence="2" id="KW-1185">Reference proteome</keyword>
<protein>
    <submittedName>
        <fullName evidence="1">S-adenosyl-L-methionine-dependent methyltransferase</fullName>
    </submittedName>
</protein>
<dbReference type="GO" id="GO:0008168">
    <property type="term" value="F:methyltransferase activity"/>
    <property type="evidence" value="ECO:0007669"/>
    <property type="project" value="UniProtKB-KW"/>
</dbReference>
<dbReference type="PANTHER" id="PTHR43591:SF31">
    <property type="entry name" value="LAEA-LIKE, PUTATIVE (AFU_ORTHOLOGUE AFUA_8G01930)-RELATED"/>
    <property type="match status" value="1"/>
</dbReference>
<accession>A0A4S2MHQ1</accession>
<dbReference type="AlphaFoldDB" id="A0A4S2MHQ1"/>
<dbReference type="InterPro" id="IPR029063">
    <property type="entry name" value="SAM-dependent_MTases_sf"/>
</dbReference>
<dbReference type="Pfam" id="PF13489">
    <property type="entry name" value="Methyltransf_23"/>
    <property type="match status" value="1"/>
</dbReference>
<evidence type="ECO:0000313" key="1">
    <source>
        <dbReference type="EMBL" id="TGZ76225.1"/>
    </source>
</evidence>
<dbReference type="OrthoDB" id="2013972at2759"/>
<organism evidence="1 2">
    <name type="scientific">Ascodesmis nigricans</name>
    <dbReference type="NCBI Taxonomy" id="341454"/>
    <lineage>
        <taxon>Eukaryota</taxon>
        <taxon>Fungi</taxon>
        <taxon>Dikarya</taxon>
        <taxon>Ascomycota</taxon>
        <taxon>Pezizomycotina</taxon>
        <taxon>Pezizomycetes</taxon>
        <taxon>Pezizales</taxon>
        <taxon>Ascodesmidaceae</taxon>
        <taxon>Ascodesmis</taxon>
    </lineage>
</organism>
<keyword evidence="1" id="KW-0489">Methyltransferase</keyword>
<keyword evidence="1" id="KW-0808">Transferase</keyword>
<dbReference type="EMBL" id="ML220194">
    <property type="protein sequence ID" value="TGZ76225.1"/>
    <property type="molecule type" value="Genomic_DNA"/>
</dbReference>
<dbReference type="InParanoid" id="A0A4S2MHQ1"/>
<gene>
    <name evidence="1" type="ORF">EX30DRAFT_312731</name>
</gene>
<dbReference type="PANTHER" id="PTHR43591">
    <property type="entry name" value="METHYLTRANSFERASE"/>
    <property type="match status" value="1"/>
</dbReference>
<dbReference type="SUPFAM" id="SSF53335">
    <property type="entry name" value="S-adenosyl-L-methionine-dependent methyltransferases"/>
    <property type="match status" value="1"/>
</dbReference>
<evidence type="ECO:0000313" key="2">
    <source>
        <dbReference type="Proteomes" id="UP000298138"/>
    </source>
</evidence>
<dbReference type="CDD" id="cd02440">
    <property type="entry name" value="AdoMet_MTases"/>
    <property type="match status" value="1"/>
</dbReference>
<dbReference type="Proteomes" id="UP000298138">
    <property type="component" value="Unassembled WGS sequence"/>
</dbReference>
<dbReference type="Gene3D" id="3.40.50.150">
    <property type="entry name" value="Vaccinia Virus protein VP39"/>
    <property type="match status" value="1"/>
</dbReference>
<name>A0A4S2MHQ1_9PEZI</name>
<proteinExistence type="predicted"/>
<dbReference type="STRING" id="341454.A0A4S2MHQ1"/>
<dbReference type="GO" id="GO:0032259">
    <property type="term" value="P:methylation"/>
    <property type="evidence" value="ECO:0007669"/>
    <property type="project" value="UniProtKB-KW"/>
</dbReference>
<sequence>MSSLLADTAAIEADNKPFSDYETDGASDTQSLTSSIREHVYENGRRYHRKSEGKYYLPSDETEQDRLDLAHHLFTSVRGGALYMALIANDEDPANVLDAGTGTGVWALDFGDMHPESQVIGVDLAPIQPTWTFPNVKFECDDLEKTWTYKRDFFQYIHSRTLATSIKDWPRYLAQCFRHTAPGGYIEIAEAELKLHCDDNTLEGSALDAYMKAFTSCLAKSGAQADLTGEYIKLCLEEVGYTDVCIHATRIPTGAWPKDPRAKRIGAIQHLNMQTGLEAYALGFFMKFGGMNEDKAKKIIADAFKDIESRKVHAYSYQWNVVGKKPE</sequence>
<reference evidence="1 2" key="1">
    <citation type="submission" date="2019-04" db="EMBL/GenBank/DDBJ databases">
        <title>Comparative genomics and transcriptomics to analyze fruiting body development in filamentous ascomycetes.</title>
        <authorList>
            <consortium name="DOE Joint Genome Institute"/>
            <person name="Lutkenhaus R."/>
            <person name="Traeger S."/>
            <person name="Breuer J."/>
            <person name="Kuo A."/>
            <person name="Lipzen A."/>
            <person name="Pangilinan J."/>
            <person name="Dilworth D."/>
            <person name="Sandor L."/>
            <person name="Poggeler S."/>
            <person name="Barry K."/>
            <person name="Grigoriev I.V."/>
            <person name="Nowrousian M."/>
        </authorList>
    </citation>
    <scope>NUCLEOTIDE SEQUENCE [LARGE SCALE GENOMIC DNA]</scope>
    <source>
        <strain evidence="1 2">CBS 389.68</strain>
    </source>
</reference>